<keyword evidence="4" id="KW-0210">Decarboxylase</keyword>
<feature type="compositionally biased region" description="Basic residues" evidence="9">
    <location>
        <begin position="1"/>
        <end position="20"/>
    </location>
</feature>
<dbReference type="GO" id="GO:0030170">
    <property type="term" value="F:pyridoxal phosphate binding"/>
    <property type="evidence" value="ECO:0007669"/>
    <property type="project" value="InterPro"/>
</dbReference>
<dbReference type="Pfam" id="PF00282">
    <property type="entry name" value="Pyridoxal_deC"/>
    <property type="match status" value="1"/>
</dbReference>
<dbReference type="InterPro" id="IPR015421">
    <property type="entry name" value="PyrdxlP-dep_Trfase_major"/>
</dbReference>
<evidence type="ECO:0000256" key="6">
    <source>
        <dbReference type="ARBA" id="ARBA00023239"/>
    </source>
</evidence>
<dbReference type="EMBL" id="LAQI01000077">
    <property type="protein sequence ID" value="KKY22358.1"/>
    <property type="molecule type" value="Genomic_DNA"/>
</dbReference>
<dbReference type="SMART" id="SM00025">
    <property type="entry name" value="Pumilio"/>
    <property type="match status" value="6"/>
</dbReference>
<dbReference type="Proteomes" id="UP000034182">
    <property type="component" value="Unassembled WGS sequence"/>
</dbReference>
<dbReference type="PROSITE" id="PS00392">
    <property type="entry name" value="DDC_GAD_HDC_YDC"/>
    <property type="match status" value="1"/>
</dbReference>
<evidence type="ECO:0000256" key="4">
    <source>
        <dbReference type="ARBA" id="ARBA00022793"/>
    </source>
</evidence>
<dbReference type="SUPFAM" id="SSF48371">
    <property type="entry name" value="ARM repeat"/>
    <property type="match status" value="1"/>
</dbReference>
<evidence type="ECO:0000256" key="1">
    <source>
        <dbReference type="ARBA" id="ARBA00001933"/>
    </source>
</evidence>
<comment type="caution">
    <text evidence="10">The sequence shown here is derived from an EMBL/GenBank/DDBJ whole genome shotgun (WGS) entry which is preliminary data.</text>
</comment>
<evidence type="ECO:0000256" key="7">
    <source>
        <dbReference type="ARBA" id="ARBA00024893"/>
    </source>
</evidence>
<feature type="modified residue" description="N6-(pyridoxal phosphate)lysine" evidence="8">
    <location>
        <position position="750"/>
    </location>
</feature>
<dbReference type="PANTHER" id="PTHR45677">
    <property type="entry name" value="GLUTAMATE DECARBOXYLASE-RELATED"/>
    <property type="match status" value="1"/>
</dbReference>
<dbReference type="InterPro" id="IPR015424">
    <property type="entry name" value="PyrdxlP-dep_Trfase"/>
</dbReference>
<dbReference type="AlphaFoldDB" id="A0A0G2GFH9"/>
<comment type="similarity">
    <text evidence="2">Belongs to the group II decarboxylase family.</text>
</comment>
<dbReference type="InterPro" id="IPR002129">
    <property type="entry name" value="PyrdxlP-dep_de-COase"/>
</dbReference>
<dbReference type="Gene3D" id="1.25.10.10">
    <property type="entry name" value="Leucine-rich Repeat Variant"/>
    <property type="match status" value="2"/>
</dbReference>
<dbReference type="PANTHER" id="PTHR45677:SF8">
    <property type="entry name" value="CYSTEINE SULFINIC ACID DECARBOXYLASE"/>
    <property type="match status" value="1"/>
</dbReference>
<comment type="function">
    <text evidence="7">RNA-binding nucleolar protein required for pre-rRNA processing. Involved in production of 18S rRNA and assembly of small ribosomal subunit.</text>
</comment>
<evidence type="ECO:0000256" key="3">
    <source>
        <dbReference type="ARBA" id="ARBA00022737"/>
    </source>
</evidence>
<evidence type="ECO:0000256" key="2">
    <source>
        <dbReference type="ARBA" id="ARBA00009533"/>
    </source>
</evidence>
<comment type="cofactor">
    <cofactor evidence="1 8">
        <name>pyridoxal 5'-phosphate</name>
        <dbReference type="ChEBI" id="CHEBI:597326"/>
    </cofactor>
</comment>
<feature type="region of interest" description="Disordered" evidence="9">
    <location>
        <begin position="1"/>
        <end position="60"/>
    </location>
</feature>
<keyword evidence="6" id="KW-0456">Lyase</keyword>
<dbReference type="GO" id="GO:0005737">
    <property type="term" value="C:cytoplasm"/>
    <property type="evidence" value="ECO:0007669"/>
    <property type="project" value="TreeGrafter"/>
</dbReference>
<dbReference type="InterPro" id="IPR001313">
    <property type="entry name" value="Pumilio_RNA-bd_rpt"/>
</dbReference>
<evidence type="ECO:0000256" key="9">
    <source>
        <dbReference type="SAM" id="MobiDB-lite"/>
    </source>
</evidence>
<keyword evidence="5 8" id="KW-0663">Pyridoxal phosphate</keyword>
<keyword evidence="3" id="KW-0677">Repeat</keyword>
<reference evidence="10 11" key="2">
    <citation type="submission" date="2015-05" db="EMBL/GenBank/DDBJ databases">
        <title>Distinctive expansion of gene families associated with plant cell wall degradation and secondary metabolism in the genomes of grapevine trunk pathogens.</title>
        <authorList>
            <person name="Lawrence D.P."/>
            <person name="Travadon R."/>
            <person name="Rolshausen P.E."/>
            <person name="Baumgartner K."/>
        </authorList>
    </citation>
    <scope>NUCLEOTIDE SEQUENCE [LARGE SCALE GENOMIC DNA]</scope>
    <source>
        <strain evidence="10">DS831</strain>
    </source>
</reference>
<proteinExistence type="inferred from homology"/>
<reference evidence="10 11" key="1">
    <citation type="submission" date="2015-03" db="EMBL/GenBank/DDBJ databases">
        <authorList>
            <person name="Morales-Cruz A."/>
            <person name="Amrine K.C."/>
            <person name="Cantu D."/>
        </authorList>
    </citation>
    <scope>NUCLEOTIDE SEQUENCE [LARGE SCALE GENOMIC DNA]</scope>
    <source>
        <strain evidence="10">DS831</strain>
    </source>
</reference>
<gene>
    <name evidence="10" type="ORF">UCDDS831_g03523</name>
</gene>
<evidence type="ECO:0000256" key="8">
    <source>
        <dbReference type="PIRSR" id="PIRSR602129-50"/>
    </source>
</evidence>
<dbReference type="Pfam" id="PF22493">
    <property type="entry name" value="PUF_NOP9"/>
    <property type="match status" value="1"/>
</dbReference>
<sequence length="938" mass="103899">MPKENKKRGRRDERKKRKHEHHAEEEKSQHKRTRVEDQQDFGALAEAGAEKNGEAQAGPDGDMVFYGMLDEEEQEYFKRADDLLELNQFEDPEARSLFLANVYREADGKELKLANSQSCSRLMERLIQLSDTKQLKNLFQKFSGHFLNLIQHRFASHCCEALFIQSAPVVSEELIHPPEDDYLDPQDVQVSMENLFLYAINELQGNLGYLLTDRFASHALRVLLVVLAGEPLERTAHRSLLHSKKKEKVTVAQAEKNENVLESRTVPESFYQAMDKMMKSSVAGLDSTYLRALATHQTGNPALQLLVRLELGQFGKQRAKDETSIIRTLLPDDPITEGTDSYKFLNGQLYDPIGSRLVETIVEFAPGKMFKALYRELFKERIGSIARNEIAGYVVTKVLGRLSKEDLQDAMEKILPQIPNMVERNRTVGTHGLAFIRERIAEELAENEAALRESFVGRKLLDAVQKLLIPFIRAADEDAATKPTGRGLAIDGSEPRTVLVEPHPPKKLESLLNLQLPENGVGKEGLLEVVQRILQYSVNTWDQGFMDKLYASTNAVHVYQVSPALALIEKHTTTQLAHLFGFNGPYAGGISQPGGSASNATSVVVARNTLYPETKRGGIHGSARRFVLFTSAHGHYSLEKAAQMFGFGSDAVRTVPVDADGRMDAAALDQRVAEAKAGGETPFYVNATAGTTVMGSFDPIDAIADVCARHGLWLHVDGSWGGPVAFNAEVRRERLRGVERADSVAFTPHKMLGVPVTCSFLLAKDLRHVRSAMTLPAGYLFHNDDELDDTNALYDLADFTPQCGRKGEALKLFLAWLSAGSAGFSDRIGTAFERAELLYSSLAKSENVVLVSKAPLPCLQVCFYYAPGGELAAEPAANSKRTEEVARRLVRRGWMVDFAPGEKGKFFRVVVNGETRVGTVEGLVKAIEEVGAEVVAEE</sequence>
<dbReference type="GO" id="GO:0003723">
    <property type="term" value="F:RNA binding"/>
    <property type="evidence" value="ECO:0007669"/>
    <property type="project" value="InterPro"/>
</dbReference>
<name>A0A0G2GFH9_9PEZI</name>
<accession>A0A0G2GFH9</accession>
<dbReference type="InterPro" id="IPR021115">
    <property type="entry name" value="Pyridoxal-P_BS"/>
</dbReference>
<dbReference type="GO" id="GO:0016831">
    <property type="term" value="F:carboxy-lyase activity"/>
    <property type="evidence" value="ECO:0007669"/>
    <property type="project" value="UniProtKB-KW"/>
</dbReference>
<dbReference type="Gene3D" id="3.40.640.10">
    <property type="entry name" value="Type I PLP-dependent aspartate aminotransferase-like (Major domain)"/>
    <property type="match status" value="1"/>
</dbReference>
<organism evidence="10 11">
    <name type="scientific">Diplodia seriata</name>
    <dbReference type="NCBI Taxonomy" id="420778"/>
    <lineage>
        <taxon>Eukaryota</taxon>
        <taxon>Fungi</taxon>
        <taxon>Dikarya</taxon>
        <taxon>Ascomycota</taxon>
        <taxon>Pezizomycotina</taxon>
        <taxon>Dothideomycetes</taxon>
        <taxon>Dothideomycetes incertae sedis</taxon>
        <taxon>Botryosphaeriales</taxon>
        <taxon>Botryosphaeriaceae</taxon>
        <taxon>Diplodia</taxon>
    </lineage>
</organism>
<dbReference type="SUPFAM" id="SSF53383">
    <property type="entry name" value="PLP-dependent transferases"/>
    <property type="match status" value="1"/>
</dbReference>
<evidence type="ECO:0000313" key="10">
    <source>
        <dbReference type="EMBL" id="KKY22358.1"/>
    </source>
</evidence>
<dbReference type="Gene3D" id="3.90.1150.170">
    <property type="match status" value="1"/>
</dbReference>
<evidence type="ECO:0000313" key="11">
    <source>
        <dbReference type="Proteomes" id="UP000034182"/>
    </source>
</evidence>
<dbReference type="GO" id="GO:0019752">
    <property type="term" value="P:carboxylic acid metabolic process"/>
    <property type="evidence" value="ECO:0007669"/>
    <property type="project" value="InterPro"/>
</dbReference>
<evidence type="ECO:0000256" key="5">
    <source>
        <dbReference type="ARBA" id="ARBA00022898"/>
    </source>
</evidence>
<protein>
    <submittedName>
        <fullName evidence="10">Putative glutamate decarboxylase 1</fullName>
    </submittedName>
</protein>
<dbReference type="InterPro" id="IPR016024">
    <property type="entry name" value="ARM-type_fold"/>
</dbReference>
<dbReference type="InterPro" id="IPR011989">
    <property type="entry name" value="ARM-like"/>
</dbReference>